<reference evidence="1" key="1">
    <citation type="journal article" date="2022" name="Int. J. Mol. Sci.">
        <title>Draft Genome of Tanacetum Coccineum: Genomic Comparison of Closely Related Tanacetum-Family Plants.</title>
        <authorList>
            <person name="Yamashiro T."/>
            <person name="Shiraishi A."/>
            <person name="Nakayama K."/>
            <person name="Satake H."/>
        </authorList>
    </citation>
    <scope>NUCLEOTIDE SEQUENCE</scope>
</reference>
<dbReference type="Proteomes" id="UP001151760">
    <property type="component" value="Unassembled WGS sequence"/>
</dbReference>
<evidence type="ECO:0000313" key="1">
    <source>
        <dbReference type="EMBL" id="GJT48642.1"/>
    </source>
</evidence>
<evidence type="ECO:0000313" key="2">
    <source>
        <dbReference type="Proteomes" id="UP001151760"/>
    </source>
</evidence>
<organism evidence="1 2">
    <name type="scientific">Tanacetum coccineum</name>
    <dbReference type="NCBI Taxonomy" id="301880"/>
    <lineage>
        <taxon>Eukaryota</taxon>
        <taxon>Viridiplantae</taxon>
        <taxon>Streptophyta</taxon>
        <taxon>Embryophyta</taxon>
        <taxon>Tracheophyta</taxon>
        <taxon>Spermatophyta</taxon>
        <taxon>Magnoliopsida</taxon>
        <taxon>eudicotyledons</taxon>
        <taxon>Gunneridae</taxon>
        <taxon>Pentapetalae</taxon>
        <taxon>asterids</taxon>
        <taxon>campanulids</taxon>
        <taxon>Asterales</taxon>
        <taxon>Asteraceae</taxon>
        <taxon>Asteroideae</taxon>
        <taxon>Anthemideae</taxon>
        <taxon>Anthemidinae</taxon>
        <taxon>Tanacetum</taxon>
    </lineage>
</organism>
<accession>A0ABQ5EDP9</accession>
<protein>
    <recommendedName>
        <fullName evidence="3">Phospholipase-like protein</fullName>
    </recommendedName>
</protein>
<dbReference type="EMBL" id="BQNB010016171">
    <property type="protein sequence ID" value="GJT48642.1"/>
    <property type="molecule type" value="Genomic_DNA"/>
</dbReference>
<sequence>MLRRQHKVDDDHHDMPLIYYIEGHTLHFGHLEFSLITSFHFGTDEETFGKLSDEDTTPLCLLLALEVIFMGQLLTFKVDDTLFSLVENLKLRIHFHRVLAHERNNGQAKLQFNDEFSKEDRLRCEHEKLIVEEKMFRLEEAKRLRLEEEKMLQLAEEKNKKRKEFMNSTHGQVKCIFPWSDDYTVDRNFWRKLVCLDPARKDLWVDYIWHVRPENANWVMVSSYFFQLLLQNGMPLFYANEDMYATPWSEVDQVTFYDSKHTYDYEVRDWYKGLNQSKNSDFRMSFDNLISAQMVATDWYEVAEVAANDWYEVAGGSLAGQ</sequence>
<evidence type="ECO:0008006" key="3">
    <source>
        <dbReference type="Google" id="ProtNLM"/>
    </source>
</evidence>
<comment type="caution">
    <text evidence="1">The sequence shown here is derived from an EMBL/GenBank/DDBJ whole genome shotgun (WGS) entry which is preliminary data.</text>
</comment>
<name>A0ABQ5EDP9_9ASTR</name>
<reference evidence="1" key="2">
    <citation type="submission" date="2022-01" db="EMBL/GenBank/DDBJ databases">
        <authorList>
            <person name="Yamashiro T."/>
            <person name="Shiraishi A."/>
            <person name="Satake H."/>
            <person name="Nakayama K."/>
        </authorList>
    </citation>
    <scope>NUCLEOTIDE SEQUENCE</scope>
</reference>
<keyword evidence="2" id="KW-1185">Reference proteome</keyword>
<proteinExistence type="predicted"/>
<gene>
    <name evidence="1" type="ORF">Tco_0974799</name>
</gene>